<dbReference type="Pfam" id="PF20703">
    <property type="entry name" value="nSTAND1"/>
    <property type="match status" value="1"/>
</dbReference>
<evidence type="ECO:0000313" key="2">
    <source>
        <dbReference type="EMBL" id="ARI83342.1"/>
    </source>
</evidence>
<gene>
    <name evidence="2" type="ORF">BH695_4063</name>
</gene>
<evidence type="ECO:0000313" key="3">
    <source>
        <dbReference type="Proteomes" id="UP000192439"/>
    </source>
</evidence>
<dbReference type="RefSeq" id="WP_002747223.1">
    <property type="nucleotide sequence ID" value="NZ_CP020771.1"/>
</dbReference>
<dbReference type="EMBL" id="CP020771">
    <property type="protein sequence ID" value="ARI83342.1"/>
    <property type="molecule type" value="Genomic_DNA"/>
</dbReference>
<proteinExistence type="predicted"/>
<evidence type="ECO:0000259" key="1">
    <source>
        <dbReference type="Pfam" id="PF20703"/>
    </source>
</evidence>
<organism evidence="2 3">
    <name type="scientific">Microcystis aeruginosa PCC 7806SL</name>
    <dbReference type="NCBI Taxonomy" id="1903187"/>
    <lineage>
        <taxon>Bacteria</taxon>
        <taxon>Bacillati</taxon>
        <taxon>Cyanobacteriota</taxon>
        <taxon>Cyanophyceae</taxon>
        <taxon>Oscillatoriophycideae</taxon>
        <taxon>Chroococcales</taxon>
        <taxon>Microcystaceae</taxon>
        <taxon>Microcystis</taxon>
    </lineage>
</organism>
<dbReference type="AlphaFoldDB" id="A0AB33C551"/>
<feature type="domain" description="Novel STAND NTPase 1" evidence="1">
    <location>
        <begin position="56"/>
        <end position="87"/>
    </location>
</feature>
<sequence length="93" mass="10443">MASSENRSISIDQNAIGCTLISGDGNQVVIYQNQVARTTVSSQATPSQIENLASNPYQGLLPFQETNADQYFGREQQITKLWEKLRDLYFARL</sequence>
<accession>A0AB33C551</accession>
<name>A0AB33C551_MICA7</name>
<reference evidence="2 3" key="1">
    <citation type="journal article" date="2018" name="Harmful Algae">
        <title>The highly heterogeneous methylated genomes and diverse restriction-modification systems of bloom-forming Microcystis.</title>
        <authorList>
            <person name="Zhao L."/>
            <person name="Song Y."/>
            <person name="Li L."/>
            <person name="Gan N."/>
            <person name="Brand J.J."/>
            <person name="Song L."/>
        </authorList>
    </citation>
    <scope>NUCLEOTIDE SEQUENCE [LARGE SCALE GENOMIC DNA]</scope>
    <source>
        <strain evidence="2 3">PCC 7806SL</strain>
    </source>
</reference>
<protein>
    <recommendedName>
        <fullName evidence="1">Novel STAND NTPase 1 domain-containing protein</fullName>
    </recommendedName>
</protein>
<keyword evidence="3" id="KW-1185">Reference proteome</keyword>
<dbReference type="Proteomes" id="UP000192439">
    <property type="component" value="Chromosome"/>
</dbReference>
<dbReference type="InterPro" id="IPR049052">
    <property type="entry name" value="nSTAND1"/>
</dbReference>